<dbReference type="STRING" id="1120976.SAMN03080606_02320"/>
<gene>
    <name evidence="1" type="ORF">SAMN03080606_02320</name>
</gene>
<dbReference type="EMBL" id="FMUS01000014">
    <property type="protein sequence ID" value="SCY73259.1"/>
    <property type="molecule type" value="Genomic_DNA"/>
</dbReference>
<accession>A0A1G5ICD5</accession>
<reference evidence="1 2" key="1">
    <citation type="submission" date="2016-10" db="EMBL/GenBank/DDBJ databases">
        <authorList>
            <person name="de Groot N.N."/>
        </authorList>
    </citation>
    <scope>NUCLEOTIDE SEQUENCE [LARGE SCALE GENOMIC DNA]</scope>
    <source>
        <strain evidence="1 2">DSM 18978</strain>
    </source>
</reference>
<keyword evidence="2" id="KW-1185">Reference proteome</keyword>
<sequence length="63" mass="7653">MSSEQLEEKEDKKCRFAYYKKMTKYKNLCHLFFLQSTFNFTACINNHKIELRQKNVIEPGRKC</sequence>
<dbReference type="Proteomes" id="UP000198636">
    <property type="component" value="Unassembled WGS sequence"/>
</dbReference>
<evidence type="ECO:0000313" key="1">
    <source>
        <dbReference type="EMBL" id="SCY73259.1"/>
    </source>
</evidence>
<organism evidence="1 2">
    <name type="scientific">Alkaliphilus peptidifermentans DSM 18978</name>
    <dbReference type="NCBI Taxonomy" id="1120976"/>
    <lineage>
        <taxon>Bacteria</taxon>
        <taxon>Bacillati</taxon>
        <taxon>Bacillota</taxon>
        <taxon>Clostridia</taxon>
        <taxon>Peptostreptococcales</taxon>
        <taxon>Natronincolaceae</taxon>
        <taxon>Alkaliphilus</taxon>
    </lineage>
</organism>
<dbReference type="AlphaFoldDB" id="A0A1G5ICD5"/>
<name>A0A1G5ICD5_9FIRM</name>
<protein>
    <submittedName>
        <fullName evidence="1">Uncharacterized protein</fullName>
    </submittedName>
</protein>
<proteinExistence type="predicted"/>
<evidence type="ECO:0000313" key="2">
    <source>
        <dbReference type="Proteomes" id="UP000198636"/>
    </source>
</evidence>